<protein>
    <submittedName>
        <fullName evidence="8 10">MFS general substrate transporter</fullName>
    </submittedName>
</protein>
<dbReference type="RefSeq" id="XP_033580409.1">
    <property type="nucleotide sequence ID" value="XM_033722795.1"/>
</dbReference>
<keyword evidence="9" id="KW-1185">Reference proteome</keyword>
<dbReference type="AlphaFoldDB" id="A0A6A6YZU5"/>
<dbReference type="EMBL" id="MU003696">
    <property type="protein sequence ID" value="KAF2813445.1"/>
    <property type="molecule type" value="Genomic_DNA"/>
</dbReference>
<dbReference type="GeneID" id="54463688"/>
<evidence type="ECO:0000256" key="3">
    <source>
        <dbReference type="ARBA" id="ARBA00022989"/>
    </source>
</evidence>
<dbReference type="InterPro" id="IPR020846">
    <property type="entry name" value="MFS_dom"/>
</dbReference>
<feature type="transmembrane region" description="Helical" evidence="6">
    <location>
        <begin position="204"/>
        <end position="227"/>
    </location>
</feature>
<dbReference type="Gene3D" id="1.20.1250.20">
    <property type="entry name" value="MFS general substrate transporter like domains"/>
    <property type="match status" value="1"/>
</dbReference>
<keyword evidence="2 6" id="KW-0812">Transmembrane</keyword>
<dbReference type="InterPro" id="IPR036259">
    <property type="entry name" value="MFS_trans_sf"/>
</dbReference>
<sequence length="551" mass="60969">MSSEKDVDVNSIKDEDSSVDNGKRDLEKAIATEPERAVVDNVNNSSLFKDDHDYDLEKHLSRRSTRHKDQIEHEKYPENDLDKGIVGWDGQDDPANPRNFPDFTKWCLLGLVSIITLMSPLASSMFAPGVSFMDTEFNNTSTILSSFSVSIFVLGFVVGPLFLSPLSEIYGRRPVLDCSNCFFVIWNLGCALAPNLAALMVMRFLGGIGGSACLTIGGGVIADLFVAEQRGLATAVYSLGALFGPVVGPICGGFIAQRVGWRWVFWVLLIGSALVTLGIIIMNRETNPTVLLQRKTIRLRRELDRPDLLSFYARNKTEDQLLRRNVLKTGILRPLKMLSMSPIVFLLSAYLSFVFGLLYLLFTTITQVYMETYDWQPEMCGLAYLGIGIGFFLGILFVAKTSDATIIRLSKRNNGVYEPEMRLPAVVFFGMLVPISFFWYGWSAEKKAHWIVPLVGLLPFGLGLMGIFAPIQTYLIDAFPEYAASAVAALTALRCLFAAFLPLAGPSMYKSLGLGWGNSLLGFVALALIPAPALIYKYGGMIRKKYPIDLD</sequence>
<dbReference type="PROSITE" id="PS50850">
    <property type="entry name" value="MFS"/>
    <property type="match status" value="1"/>
</dbReference>
<feature type="transmembrane region" description="Helical" evidence="6">
    <location>
        <begin position="516"/>
        <end position="536"/>
    </location>
</feature>
<reference evidence="10" key="2">
    <citation type="submission" date="2020-04" db="EMBL/GenBank/DDBJ databases">
        <authorList>
            <consortium name="NCBI Genome Project"/>
        </authorList>
    </citation>
    <scope>NUCLEOTIDE SEQUENCE</scope>
    <source>
        <strain evidence="10">CBS 304.34</strain>
    </source>
</reference>
<feature type="transmembrane region" description="Helical" evidence="6">
    <location>
        <begin position="234"/>
        <end position="257"/>
    </location>
</feature>
<evidence type="ECO:0000259" key="7">
    <source>
        <dbReference type="PROSITE" id="PS50850"/>
    </source>
</evidence>
<dbReference type="OrthoDB" id="5296287at2759"/>
<feature type="transmembrane region" description="Helical" evidence="6">
    <location>
        <begin position="483"/>
        <end position="504"/>
    </location>
</feature>
<feature type="transmembrane region" description="Helical" evidence="6">
    <location>
        <begin position="448"/>
        <end position="471"/>
    </location>
</feature>
<dbReference type="PROSITE" id="PS00216">
    <property type="entry name" value="SUGAR_TRANSPORT_1"/>
    <property type="match status" value="1"/>
</dbReference>
<evidence type="ECO:0000313" key="10">
    <source>
        <dbReference type="RefSeq" id="XP_033580409.1"/>
    </source>
</evidence>
<evidence type="ECO:0000256" key="4">
    <source>
        <dbReference type="ARBA" id="ARBA00023136"/>
    </source>
</evidence>
<dbReference type="InterPro" id="IPR005829">
    <property type="entry name" value="Sugar_transporter_CS"/>
</dbReference>
<dbReference type="FunFam" id="1.20.1250.20:FF:000460">
    <property type="entry name" value="MFS multidrug transporter, putative"/>
    <property type="match status" value="1"/>
</dbReference>
<accession>A0A6A6YZU5</accession>
<reference evidence="10" key="3">
    <citation type="submission" date="2025-04" db="UniProtKB">
        <authorList>
            <consortium name="RefSeq"/>
        </authorList>
    </citation>
    <scope>IDENTIFICATION</scope>
    <source>
        <strain evidence="10">CBS 304.34</strain>
    </source>
</reference>
<keyword evidence="4 6" id="KW-0472">Membrane</keyword>
<feature type="transmembrane region" description="Helical" evidence="6">
    <location>
        <begin position="382"/>
        <end position="402"/>
    </location>
</feature>
<keyword evidence="3 6" id="KW-1133">Transmembrane helix</keyword>
<dbReference type="GO" id="GO:0140115">
    <property type="term" value="P:export across plasma membrane"/>
    <property type="evidence" value="ECO:0007669"/>
    <property type="project" value="UniProtKB-ARBA"/>
</dbReference>
<feature type="transmembrane region" description="Helical" evidence="6">
    <location>
        <begin position="143"/>
        <end position="163"/>
    </location>
</feature>
<feature type="domain" description="Major facilitator superfamily (MFS) profile" evidence="7">
    <location>
        <begin position="108"/>
        <end position="545"/>
    </location>
</feature>
<gene>
    <name evidence="8 10" type="ORF">BDZ99DRAFT_486676</name>
</gene>
<feature type="transmembrane region" description="Helical" evidence="6">
    <location>
        <begin position="343"/>
        <end position="362"/>
    </location>
</feature>
<evidence type="ECO:0000256" key="1">
    <source>
        <dbReference type="ARBA" id="ARBA00004141"/>
    </source>
</evidence>
<name>A0A6A6YZU5_9PEZI</name>
<feature type="transmembrane region" description="Helical" evidence="6">
    <location>
        <begin position="106"/>
        <end position="123"/>
    </location>
</feature>
<comment type="subcellular location">
    <subcellularLocation>
        <location evidence="1">Membrane</location>
        <topology evidence="1">Multi-pass membrane protein</topology>
    </subcellularLocation>
</comment>
<dbReference type="Proteomes" id="UP000504636">
    <property type="component" value="Unplaced"/>
</dbReference>
<dbReference type="PANTHER" id="PTHR23502:SF33">
    <property type="entry name" value="MAJOR FACILITATOR SUPERFAMILY (MFS) PROFILE DOMAIN-CONTAINING PROTEIN-RELATED"/>
    <property type="match status" value="1"/>
</dbReference>
<feature type="transmembrane region" description="Helical" evidence="6">
    <location>
        <begin position="175"/>
        <end position="198"/>
    </location>
</feature>
<evidence type="ECO:0000256" key="5">
    <source>
        <dbReference type="SAM" id="MobiDB-lite"/>
    </source>
</evidence>
<dbReference type="Pfam" id="PF07690">
    <property type="entry name" value="MFS_1"/>
    <property type="match status" value="1"/>
</dbReference>
<evidence type="ECO:0000313" key="9">
    <source>
        <dbReference type="Proteomes" id="UP000504636"/>
    </source>
</evidence>
<feature type="transmembrane region" description="Helical" evidence="6">
    <location>
        <begin position="263"/>
        <end position="282"/>
    </location>
</feature>
<dbReference type="GO" id="GO:0042908">
    <property type="term" value="P:xenobiotic transport"/>
    <property type="evidence" value="ECO:0007669"/>
    <property type="project" value="UniProtKB-ARBA"/>
</dbReference>
<evidence type="ECO:0000313" key="8">
    <source>
        <dbReference type="EMBL" id="KAF2813445.1"/>
    </source>
</evidence>
<dbReference type="GO" id="GO:0022857">
    <property type="term" value="F:transmembrane transporter activity"/>
    <property type="evidence" value="ECO:0007669"/>
    <property type="project" value="InterPro"/>
</dbReference>
<organism evidence="8">
    <name type="scientific">Mytilinidion resinicola</name>
    <dbReference type="NCBI Taxonomy" id="574789"/>
    <lineage>
        <taxon>Eukaryota</taxon>
        <taxon>Fungi</taxon>
        <taxon>Dikarya</taxon>
        <taxon>Ascomycota</taxon>
        <taxon>Pezizomycotina</taxon>
        <taxon>Dothideomycetes</taxon>
        <taxon>Pleosporomycetidae</taxon>
        <taxon>Mytilinidiales</taxon>
        <taxon>Mytilinidiaceae</taxon>
        <taxon>Mytilinidion</taxon>
    </lineage>
</organism>
<dbReference type="GO" id="GO:0016020">
    <property type="term" value="C:membrane"/>
    <property type="evidence" value="ECO:0007669"/>
    <property type="project" value="UniProtKB-SubCell"/>
</dbReference>
<reference evidence="8 10" key="1">
    <citation type="journal article" date="2020" name="Stud. Mycol.">
        <title>101 Dothideomycetes genomes: a test case for predicting lifestyles and emergence of pathogens.</title>
        <authorList>
            <person name="Haridas S."/>
            <person name="Albert R."/>
            <person name="Binder M."/>
            <person name="Bloem J."/>
            <person name="Labutti K."/>
            <person name="Salamov A."/>
            <person name="Andreopoulos B."/>
            <person name="Baker S."/>
            <person name="Barry K."/>
            <person name="Bills G."/>
            <person name="Bluhm B."/>
            <person name="Cannon C."/>
            <person name="Castanera R."/>
            <person name="Culley D."/>
            <person name="Daum C."/>
            <person name="Ezra D."/>
            <person name="Gonzalez J."/>
            <person name="Henrissat B."/>
            <person name="Kuo A."/>
            <person name="Liang C."/>
            <person name="Lipzen A."/>
            <person name="Lutzoni F."/>
            <person name="Magnuson J."/>
            <person name="Mondo S."/>
            <person name="Nolan M."/>
            <person name="Ohm R."/>
            <person name="Pangilinan J."/>
            <person name="Park H.-J."/>
            <person name="Ramirez L."/>
            <person name="Alfaro M."/>
            <person name="Sun H."/>
            <person name="Tritt A."/>
            <person name="Yoshinaga Y."/>
            <person name="Zwiers L.-H."/>
            <person name="Turgeon B."/>
            <person name="Goodwin S."/>
            <person name="Spatafora J."/>
            <person name="Crous P."/>
            <person name="Grigoriev I."/>
        </authorList>
    </citation>
    <scope>NUCLEOTIDE SEQUENCE</scope>
    <source>
        <strain evidence="8 10">CBS 304.34</strain>
    </source>
</reference>
<dbReference type="InterPro" id="IPR011701">
    <property type="entry name" value="MFS"/>
</dbReference>
<dbReference type="PANTHER" id="PTHR23502">
    <property type="entry name" value="MAJOR FACILITATOR SUPERFAMILY"/>
    <property type="match status" value="1"/>
</dbReference>
<proteinExistence type="predicted"/>
<dbReference type="SUPFAM" id="SSF103473">
    <property type="entry name" value="MFS general substrate transporter"/>
    <property type="match status" value="1"/>
</dbReference>
<evidence type="ECO:0000256" key="2">
    <source>
        <dbReference type="ARBA" id="ARBA00022692"/>
    </source>
</evidence>
<feature type="transmembrane region" description="Helical" evidence="6">
    <location>
        <begin position="423"/>
        <end position="442"/>
    </location>
</feature>
<dbReference type="CDD" id="cd17323">
    <property type="entry name" value="MFS_Tpo1_MDR_like"/>
    <property type="match status" value="1"/>
</dbReference>
<evidence type="ECO:0000256" key="6">
    <source>
        <dbReference type="SAM" id="Phobius"/>
    </source>
</evidence>
<feature type="region of interest" description="Disordered" evidence="5">
    <location>
        <begin position="1"/>
        <end position="36"/>
    </location>
</feature>